<accession>A0A9E7SFV8</accession>
<evidence type="ECO:0000313" key="3">
    <source>
        <dbReference type="Proteomes" id="UP001056249"/>
    </source>
</evidence>
<dbReference type="Proteomes" id="UP001056249">
    <property type="component" value="Segment"/>
</dbReference>
<keyword evidence="1" id="KW-1133">Transmembrane helix</keyword>
<evidence type="ECO:0000313" key="2">
    <source>
        <dbReference type="EMBL" id="USL84365.1"/>
    </source>
</evidence>
<reference evidence="2 3" key="1">
    <citation type="submission" date="2022-04" db="EMBL/GenBank/DDBJ databases">
        <authorList>
            <person name="Buttimer C.T.H."/>
        </authorList>
    </citation>
    <scope>NUCLEOTIDE SEQUENCE [LARGE SCALE GENOMIC DNA]</scope>
</reference>
<keyword evidence="1" id="KW-0812">Transmembrane</keyword>
<dbReference type="EMBL" id="ON286976">
    <property type="protein sequence ID" value="USL84365.1"/>
    <property type="molecule type" value="Genomic_DNA"/>
</dbReference>
<organism evidence="2 3">
    <name type="scientific">Enterococcus phage Sw5</name>
    <dbReference type="NCBI Taxonomy" id="2950724"/>
    <lineage>
        <taxon>Viruses</taxon>
        <taxon>Duplodnaviria</taxon>
        <taxon>Heunggongvirae</taxon>
        <taxon>Uroviricota</taxon>
        <taxon>Caudoviricetes</taxon>
        <taxon>Herelleviridae</taxon>
        <taxon>Brockvirinae</taxon>
        <taxon>Kochikohdavirus</taxon>
        <taxon>Kochikohdavirus Sw5</taxon>
    </lineage>
</organism>
<name>A0A9E7SFV8_9CAUD</name>
<proteinExistence type="predicted"/>
<feature type="transmembrane region" description="Helical" evidence="1">
    <location>
        <begin position="47"/>
        <end position="68"/>
    </location>
</feature>
<evidence type="ECO:0000256" key="1">
    <source>
        <dbReference type="SAM" id="Phobius"/>
    </source>
</evidence>
<protein>
    <submittedName>
        <fullName evidence="2">Membrane protein</fullName>
    </submittedName>
</protein>
<feature type="transmembrane region" description="Helical" evidence="1">
    <location>
        <begin position="12"/>
        <end position="35"/>
    </location>
</feature>
<keyword evidence="1" id="KW-0472">Membrane</keyword>
<gene>
    <name evidence="2" type="ORF">Sw5_101</name>
</gene>
<keyword evidence="3" id="KW-1185">Reference proteome</keyword>
<sequence length="74" mass="8283">MILFIFSIITMLSMFLLYLFGMASVAVIKVGFLIGSQNDITKGIHSLLFTGIALTVVTGITRQCLLLFKKNWRI</sequence>